<dbReference type="GO" id="GO:0010499">
    <property type="term" value="P:proteasomal ubiquitin-independent protein catabolic process"/>
    <property type="evidence" value="ECO:0007669"/>
    <property type="project" value="TreeGrafter"/>
</dbReference>
<dbReference type="InterPro" id="IPR016024">
    <property type="entry name" value="ARM-type_fold"/>
</dbReference>
<dbReference type="GO" id="GO:0016504">
    <property type="term" value="F:peptidase activator activity"/>
    <property type="evidence" value="ECO:0007669"/>
    <property type="project" value="InterPro"/>
</dbReference>
<feature type="domain" description="Proteasome activator Blm10 middle HEAT repeats region" evidence="1">
    <location>
        <begin position="344"/>
        <end position="806"/>
    </location>
</feature>
<dbReference type="PANTHER" id="PTHR32170:SF3">
    <property type="entry name" value="PROTEASOME ACTIVATOR COMPLEX SUBUNIT 4"/>
    <property type="match status" value="1"/>
</dbReference>
<sequence length="810" mass="92599">MACDLSDHSTPVVASVLVLTESPVEDSDDSTESEMIPASNRFICGQPAQSYSPYNRHLPYASVLEEEAANYFKEIKANLGKCLLLSVHKTDCVSEVKYYLALYEQYFTKEDHILLIKLFFQAMQIPGIEMSTLSGIVSILNSLLRKQRLISSKDLVIEWRPLYDIYCKFIFERKNLFLMGQSYGFESNIRSLIELSRNYFAVEATKEILDELRPVLCPFTTCKIFRCAFLLGLFLPTKMFPEHHDKGYKLWFDEIVALWAGPNAIQYENILFKLLSRLAVHNVGYIDWTPYMPTIFNKYTKAMNNSVIQSPLAILALSTDCSSLVNWIVAMIGGPQSKALEYIEGLFKAVESNFHPSNMSRWNSQLTNILSRLSLTFIRRIHCERYRKKSWEPKAPKEYQITDAEIDKFVDILLPILLTTMFSRFGTGATFTALRDLAWLRPEKVIPPLVEKLYIALDSNLEAHRLNSLMSALTVVGPIMVNGLDRYEDGKTHLINLLFSSLPGLDCNDIKKCGNTFGLITNLVDSVPLMDCSAMIDIRDDLTENEYNIALETARFEEFVLIFLEKVLTLVENYSPEHRPEKIDNDPIKQSSDESYFESSMVISLSTVLYHSSPQIFDKALDKMFIFLGGRLFESRSTIKLMAIVCELFAKVRPKKVLDKFMPYLHSTIMGLTENEDVFEEDSIDVQLSLALQIASAIVVEGSALEQHQQKIIDIVRRGLKLKHSQGYKPAAAILKNCFECLTTVYPSSKNSFSLSWEQLSDFKNINPIRLWGIHEKEDDIVIDWFVPSETEITFAQKLLDEFLVTELQF</sequence>
<protein>
    <recommendedName>
        <fullName evidence="1">Proteasome activator Blm10 middle HEAT repeats region domain-containing protein</fullName>
    </recommendedName>
</protein>
<dbReference type="AlphaFoldDB" id="T1JZ45"/>
<proteinExistence type="predicted"/>
<dbReference type="STRING" id="32264.T1JZ45"/>
<dbReference type="EnsemblMetazoa" id="tetur03g02640.1">
    <property type="protein sequence ID" value="tetur03g02640.1"/>
    <property type="gene ID" value="tetur03g02640"/>
</dbReference>
<accession>T1JZ45</accession>
<dbReference type="EMBL" id="CAEY01001116">
    <property type="status" value="NOT_ANNOTATED_CDS"/>
    <property type="molecule type" value="Genomic_DNA"/>
</dbReference>
<dbReference type="SUPFAM" id="SSF48371">
    <property type="entry name" value="ARM repeat"/>
    <property type="match status" value="1"/>
</dbReference>
<evidence type="ECO:0000259" key="1">
    <source>
        <dbReference type="Pfam" id="PF16507"/>
    </source>
</evidence>
<evidence type="ECO:0000313" key="2">
    <source>
        <dbReference type="EnsemblMetazoa" id="tetur03g02640.1"/>
    </source>
</evidence>
<dbReference type="GO" id="GO:0005634">
    <property type="term" value="C:nucleus"/>
    <property type="evidence" value="ECO:0007669"/>
    <property type="project" value="TreeGrafter"/>
</dbReference>
<reference evidence="3" key="1">
    <citation type="submission" date="2011-08" db="EMBL/GenBank/DDBJ databases">
        <authorList>
            <person name="Rombauts S."/>
        </authorList>
    </citation>
    <scope>NUCLEOTIDE SEQUENCE</scope>
    <source>
        <strain evidence="3">London</strain>
    </source>
</reference>
<dbReference type="PANTHER" id="PTHR32170">
    <property type="entry name" value="PROTEASOME ACTIVATOR COMPLEX SUBUNIT 4"/>
    <property type="match status" value="1"/>
</dbReference>
<keyword evidence="3" id="KW-1185">Reference proteome</keyword>
<organism evidence="2 3">
    <name type="scientific">Tetranychus urticae</name>
    <name type="common">Two-spotted spider mite</name>
    <dbReference type="NCBI Taxonomy" id="32264"/>
    <lineage>
        <taxon>Eukaryota</taxon>
        <taxon>Metazoa</taxon>
        <taxon>Ecdysozoa</taxon>
        <taxon>Arthropoda</taxon>
        <taxon>Chelicerata</taxon>
        <taxon>Arachnida</taxon>
        <taxon>Acari</taxon>
        <taxon>Acariformes</taxon>
        <taxon>Trombidiformes</taxon>
        <taxon>Prostigmata</taxon>
        <taxon>Eleutherengona</taxon>
        <taxon>Raphignathae</taxon>
        <taxon>Tetranychoidea</taxon>
        <taxon>Tetranychidae</taxon>
        <taxon>Tetranychus</taxon>
    </lineage>
</organism>
<dbReference type="HOGENOM" id="CLU_000772_1_0_1"/>
<dbReference type="eggNOG" id="KOG1851">
    <property type="taxonomic scope" value="Eukaryota"/>
</dbReference>
<dbReference type="InterPro" id="IPR035309">
    <property type="entry name" value="PSME4"/>
</dbReference>
<reference evidence="2" key="2">
    <citation type="submission" date="2015-06" db="UniProtKB">
        <authorList>
            <consortium name="EnsemblMetazoa"/>
        </authorList>
    </citation>
    <scope>IDENTIFICATION</scope>
</reference>
<dbReference type="InterPro" id="IPR032430">
    <property type="entry name" value="Blm10_mid"/>
</dbReference>
<dbReference type="Pfam" id="PF16507">
    <property type="entry name" value="HEAT_PSME4_mid"/>
    <property type="match status" value="1"/>
</dbReference>
<dbReference type="GO" id="GO:0005829">
    <property type="term" value="C:cytosol"/>
    <property type="evidence" value="ECO:0007669"/>
    <property type="project" value="TreeGrafter"/>
</dbReference>
<evidence type="ECO:0000313" key="3">
    <source>
        <dbReference type="Proteomes" id="UP000015104"/>
    </source>
</evidence>
<dbReference type="GO" id="GO:0070628">
    <property type="term" value="F:proteasome binding"/>
    <property type="evidence" value="ECO:0007669"/>
    <property type="project" value="InterPro"/>
</dbReference>
<name>T1JZ45_TETUR</name>
<dbReference type="Proteomes" id="UP000015104">
    <property type="component" value="Unassembled WGS sequence"/>
</dbReference>